<dbReference type="InterPro" id="IPR053853">
    <property type="entry name" value="FitA-like_RHH"/>
</dbReference>
<name>A0ABY4SF37_AQUTE</name>
<evidence type="ECO:0000313" key="3">
    <source>
        <dbReference type="Proteomes" id="UP001056201"/>
    </source>
</evidence>
<feature type="domain" description="Antitoxin FitA-like ribbon-helix-helix" evidence="1">
    <location>
        <begin position="4"/>
        <end position="41"/>
    </location>
</feature>
<dbReference type="RefSeq" id="WP_250198032.1">
    <property type="nucleotide sequence ID" value="NZ_CP097636.1"/>
</dbReference>
<dbReference type="Proteomes" id="UP001056201">
    <property type="component" value="Chromosome 2"/>
</dbReference>
<proteinExistence type="predicted"/>
<reference evidence="2" key="1">
    <citation type="submission" date="2022-05" db="EMBL/GenBank/DDBJ databases">
        <title>An RpoN-dependent PEP-CTERM gene is involved in floc formation of an Aquincola tertiaricarbonis strain.</title>
        <authorList>
            <person name="Qiu D."/>
            <person name="Xia M."/>
        </authorList>
    </citation>
    <scope>NUCLEOTIDE SEQUENCE</scope>
    <source>
        <strain evidence="2">RN12</strain>
    </source>
</reference>
<keyword evidence="3" id="KW-1185">Reference proteome</keyword>
<dbReference type="SUPFAM" id="SSF47598">
    <property type="entry name" value="Ribbon-helix-helix"/>
    <property type="match status" value="1"/>
</dbReference>
<evidence type="ECO:0000259" key="1">
    <source>
        <dbReference type="Pfam" id="PF22513"/>
    </source>
</evidence>
<dbReference type="EMBL" id="CP097636">
    <property type="protein sequence ID" value="URI09809.1"/>
    <property type="molecule type" value="Genomic_DNA"/>
</dbReference>
<protein>
    <recommendedName>
        <fullName evidence="1">Antitoxin FitA-like ribbon-helix-helix domain-containing protein</fullName>
    </recommendedName>
</protein>
<dbReference type="Pfam" id="PF22513">
    <property type="entry name" value="FitA-like_RHH"/>
    <property type="match status" value="1"/>
</dbReference>
<dbReference type="InterPro" id="IPR013321">
    <property type="entry name" value="Arc_rbn_hlx_hlx"/>
</dbReference>
<dbReference type="InterPro" id="IPR010985">
    <property type="entry name" value="Ribbon_hlx_hlx"/>
</dbReference>
<gene>
    <name evidence="2" type="ORF">MW290_30150</name>
</gene>
<evidence type="ECO:0000313" key="2">
    <source>
        <dbReference type="EMBL" id="URI09809.1"/>
    </source>
</evidence>
<organism evidence="2 3">
    <name type="scientific">Aquincola tertiaricarbonis</name>
    <dbReference type="NCBI Taxonomy" id="391953"/>
    <lineage>
        <taxon>Bacteria</taxon>
        <taxon>Pseudomonadati</taxon>
        <taxon>Pseudomonadota</taxon>
        <taxon>Betaproteobacteria</taxon>
        <taxon>Burkholderiales</taxon>
        <taxon>Sphaerotilaceae</taxon>
        <taxon>Aquincola</taxon>
    </lineage>
</organism>
<accession>A0ABY4SF37</accession>
<sequence>MSINLSIKGVPDAWAQRLRERAARHHRSLQGELMALLGAAVGDDTAASSAGVPPVAARLQAPPGADRLTLDDLAQRARSRFGGLAAQGGRSADIVRALRDEADGR</sequence>
<dbReference type="Gene3D" id="1.10.1220.10">
    <property type="entry name" value="Met repressor-like"/>
    <property type="match status" value="1"/>
</dbReference>